<dbReference type="Pfam" id="PF19929">
    <property type="entry name" value="DUF6392"/>
    <property type="match status" value="1"/>
</dbReference>
<evidence type="ECO:0000313" key="2">
    <source>
        <dbReference type="Proteomes" id="UP001269968"/>
    </source>
</evidence>
<accession>A0AAW9HEW7</accession>
<reference evidence="1" key="1">
    <citation type="submission" date="2023-11" db="EMBL/GenBank/DDBJ databases">
        <title>Comparative genomics revealed phylogeny of phytopathogenic Pectobacterium aroidearum based on whole-genome sequencing and function of putative horizontal acquire islands in P. aroidearum PccS1.</title>
        <authorList>
            <person name="Fan J."/>
            <person name="Yang L."/>
        </authorList>
    </citation>
    <scope>NUCLEOTIDE SEQUENCE</scope>
    <source>
        <strain evidence="1">NJAU140</strain>
    </source>
</reference>
<dbReference type="EMBL" id="JAXHOZ010000043">
    <property type="protein sequence ID" value="MDY4378210.1"/>
    <property type="molecule type" value="Genomic_DNA"/>
</dbReference>
<protein>
    <submittedName>
        <fullName evidence="1">DUF6392 family protein</fullName>
    </submittedName>
</protein>
<name>A0AAW9HEW7_9GAMM</name>
<dbReference type="Proteomes" id="UP001269968">
    <property type="component" value="Unassembled WGS sequence"/>
</dbReference>
<dbReference type="AlphaFoldDB" id="A0AAW9HEW7"/>
<sequence length="165" mass="19177">MIFNPEKIVKMTVNVEALFNRIGENYQEIFDEGLIPYKTKPKGDSGDPVLDLDMVKESVYLAFHRSSRKLFCVTLTLFDEDRPTQQFPNELPLPFKKEMSIHWMHEKFGIPEKTIPSKVIGGLQFGMKEKYKLDGFHIPLAMQIAYTEKNTVESITVMPTEEMKW</sequence>
<evidence type="ECO:0000313" key="1">
    <source>
        <dbReference type="EMBL" id="MDY4378210.1"/>
    </source>
</evidence>
<organism evidence="1 2">
    <name type="scientific">Pectobacterium brasiliense</name>
    <dbReference type="NCBI Taxonomy" id="180957"/>
    <lineage>
        <taxon>Bacteria</taxon>
        <taxon>Pseudomonadati</taxon>
        <taxon>Pseudomonadota</taxon>
        <taxon>Gammaproteobacteria</taxon>
        <taxon>Enterobacterales</taxon>
        <taxon>Pectobacteriaceae</taxon>
        <taxon>Pectobacterium</taxon>
    </lineage>
</organism>
<comment type="caution">
    <text evidence="1">The sequence shown here is derived from an EMBL/GenBank/DDBJ whole genome shotgun (WGS) entry which is preliminary data.</text>
</comment>
<gene>
    <name evidence="1" type="ORF">SOV92_10300</name>
</gene>
<proteinExistence type="predicted"/>
<dbReference type="RefSeq" id="WP_320714220.1">
    <property type="nucleotide sequence ID" value="NZ_JAXHOZ010000043.1"/>
</dbReference>
<dbReference type="InterPro" id="IPR045657">
    <property type="entry name" value="DUF6392"/>
</dbReference>